<dbReference type="PANTHER" id="PTHR16128:SF5">
    <property type="entry name" value="FAD_NAD(P)-BINDING OXIDOREDUCTASE FAMILY PROTEIN"/>
    <property type="match status" value="1"/>
</dbReference>
<gene>
    <name evidence="3" type="ORF">APQ99_01180</name>
    <name evidence="2" type="ORF">HBSAL_03420</name>
</gene>
<dbReference type="EMBL" id="VRYN01000002">
    <property type="protein sequence ID" value="TYO76543.1"/>
    <property type="molecule type" value="Genomic_DNA"/>
</dbReference>
<dbReference type="InterPro" id="IPR002937">
    <property type="entry name" value="Amino_oxidase"/>
</dbReference>
<dbReference type="RefSeq" id="WP_010902422.1">
    <property type="nucleotide sequence ID" value="NZ_VRYN01000002.1"/>
</dbReference>
<dbReference type="InterPro" id="IPR036188">
    <property type="entry name" value="FAD/NAD-bd_sf"/>
</dbReference>
<feature type="domain" description="Amine oxidase" evidence="1">
    <location>
        <begin position="102"/>
        <end position="339"/>
    </location>
</feature>
<name>A0A4D6GRP3_HALS9</name>
<reference evidence="3 5" key="2">
    <citation type="submission" date="2019-07" db="EMBL/GenBank/DDBJ databases">
        <title>Genomic Encyclopedia of Archaeal and Bacterial Type Strains, Phase II (KMG-II): from individual species to whole genera.</title>
        <authorList>
            <person name="Goeker M."/>
        </authorList>
    </citation>
    <scope>NUCLEOTIDE SEQUENCE [LARGE SCALE GENOMIC DNA]</scope>
    <source>
        <strain evidence="3 5">DSM 3754</strain>
    </source>
</reference>
<dbReference type="GO" id="GO:0016491">
    <property type="term" value="F:oxidoreductase activity"/>
    <property type="evidence" value="ECO:0007669"/>
    <property type="project" value="InterPro"/>
</dbReference>
<dbReference type="SUPFAM" id="SSF51905">
    <property type="entry name" value="FAD/NAD(P)-binding domain"/>
    <property type="match status" value="1"/>
</dbReference>
<dbReference type="Pfam" id="PF13450">
    <property type="entry name" value="NAD_binding_8"/>
    <property type="match status" value="1"/>
</dbReference>
<sequence length="342" mass="36472">MDSLAIVGAGPAGAAAAYGLREADREITVFEKSRGVCGRAATRRKDGCRYDHGANYVKPGDGPVAELVHALGDDGLVDVTAPVWTFTGDGELSPGRGDDDPKWTWEAGITQLAKRLFAATDATVQTETRVETLARTDDGDWTVATDGGTRHTGFDDVLLTPPAPQTATLLSSTDWADDRRDALRAAAADVSYRSIVTAVLHYPFELDREWYGLVNTDDGHDIGWLSREACKAGHVPDGEEILIVQMAPDWSREHYDHPASKQATVAARAAGVLLDDDRLADPDWTDTQGWRYAIPNDAVAGAPVDAAREAGLHVAGDWVAGDGRVHAAVEAGLAAADHITRG</sequence>
<dbReference type="Proteomes" id="UP000323075">
    <property type="component" value="Unassembled WGS sequence"/>
</dbReference>
<dbReference type="Gene3D" id="3.50.50.60">
    <property type="entry name" value="FAD/NAD(P)-binding domain"/>
    <property type="match status" value="1"/>
</dbReference>
<dbReference type="Pfam" id="PF01593">
    <property type="entry name" value="Amino_oxidase"/>
    <property type="match status" value="1"/>
</dbReference>
<evidence type="ECO:0000313" key="5">
    <source>
        <dbReference type="Proteomes" id="UP000323075"/>
    </source>
</evidence>
<dbReference type="EMBL" id="CP038631">
    <property type="protein sequence ID" value="QCC44409.1"/>
    <property type="molecule type" value="Genomic_DNA"/>
</dbReference>
<evidence type="ECO:0000313" key="4">
    <source>
        <dbReference type="Proteomes" id="UP000296216"/>
    </source>
</evidence>
<evidence type="ECO:0000313" key="2">
    <source>
        <dbReference type="EMBL" id="QCC44409.1"/>
    </source>
</evidence>
<dbReference type="AlphaFoldDB" id="A0A4D6GRP3"/>
<dbReference type="Gene3D" id="3.90.660.10">
    <property type="match status" value="1"/>
</dbReference>
<evidence type="ECO:0000313" key="3">
    <source>
        <dbReference type="EMBL" id="TYO76543.1"/>
    </source>
</evidence>
<accession>A0A4D6GRP3</accession>
<organism evidence="2 4">
    <name type="scientific">Halobacterium salinarum (strain ATCC 33171 / DSM 3754 / JCM 8978 / NBRC 102687 / NCIMB 764 / 91-R6)</name>
    <dbReference type="NCBI Taxonomy" id="2597657"/>
    <lineage>
        <taxon>Archaea</taxon>
        <taxon>Methanobacteriati</taxon>
        <taxon>Methanobacteriota</taxon>
        <taxon>Stenosarchaea group</taxon>
        <taxon>Halobacteria</taxon>
        <taxon>Halobacteriales</taxon>
        <taxon>Halobacteriaceae</taxon>
        <taxon>Halobacterium</taxon>
    </lineage>
</organism>
<protein>
    <submittedName>
        <fullName evidence="2">Flavin-containing amine-oxidoreductase</fullName>
    </submittedName>
</protein>
<proteinExistence type="predicted"/>
<reference evidence="2 4" key="1">
    <citation type="journal article" date="2019" name="Microbiol. Resour. Announc.">
        <title>The Genome Sequence of the Halobacterium salinarum Type Strain Is Closely Related to That of Laboratory Strains NRC-1 and R1.</title>
        <authorList>
            <person name="Pfeiffer F."/>
            <person name="Marchfelder A."/>
            <person name="Habermann B."/>
            <person name="Dyall-Smith M.L."/>
        </authorList>
    </citation>
    <scope>NUCLEOTIDE SEQUENCE [LARGE SCALE GENOMIC DNA]</scope>
    <source>
        <strain evidence="2">91-R6</strain>
        <strain evidence="4">ATCC 33171 / DSM 3754 / JCM 8978 / NBRC 102687 / NCIMB 764 / 91-R6</strain>
    </source>
</reference>
<dbReference type="GeneID" id="68693507"/>
<dbReference type="Proteomes" id="UP000296216">
    <property type="component" value="Chromosome"/>
</dbReference>
<evidence type="ECO:0000259" key="1">
    <source>
        <dbReference type="Pfam" id="PF01593"/>
    </source>
</evidence>
<dbReference type="PANTHER" id="PTHR16128">
    <property type="entry name" value="FAD/NAD(P)-BINDING OXIDOREDUCTASE FAMILY PROTEIN"/>
    <property type="match status" value="1"/>
</dbReference>
<reference evidence="2" key="3">
    <citation type="journal article" name="MicrobiologyOpen">
        <title>Whole-genome comparison between the type strain of Halobacterium salinarum (DSM 3754(T)) and the laboratory strains R1 and NRC-1.</title>
        <authorList>
            <person name="Pfeiffer F."/>
            <person name="Losensky G."/>
            <person name="Marchfelder A."/>
            <person name="Habermann B."/>
            <person name="Dyall-Smith M."/>
        </authorList>
    </citation>
    <scope>NUCLEOTIDE SEQUENCE</scope>
    <source>
        <strain evidence="2">91-R6</strain>
    </source>
</reference>